<evidence type="ECO:0000313" key="3">
    <source>
        <dbReference type="Proteomes" id="UP001626550"/>
    </source>
</evidence>
<evidence type="ECO:0000256" key="1">
    <source>
        <dbReference type="SAM" id="MobiDB-lite"/>
    </source>
</evidence>
<proteinExistence type="predicted"/>
<feature type="region of interest" description="Disordered" evidence="1">
    <location>
        <begin position="53"/>
        <end position="81"/>
    </location>
</feature>
<comment type="caution">
    <text evidence="2">The sequence shown here is derived from an EMBL/GenBank/DDBJ whole genome shotgun (WGS) entry which is preliminary data.</text>
</comment>
<reference evidence="2 3" key="1">
    <citation type="submission" date="2024-11" db="EMBL/GenBank/DDBJ databases">
        <title>Adaptive evolution of stress response genes in parasites aligns with host niche diversity.</title>
        <authorList>
            <person name="Hahn C."/>
            <person name="Resl P."/>
        </authorList>
    </citation>
    <scope>NUCLEOTIDE SEQUENCE [LARGE SCALE GENOMIC DNA]</scope>
    <source>
        <strain evidence="2">EGGRZ-B1_66</strain>
        <tissue evidence="2">Body</tissue>
    </source>
</reference>
<evidence type="ECO:0000313" key="2">
    <source>
        <dbReference type="EMBL" id="KAL3311501.1"/>
    </source>
</evidence>
<name>A0ABD2PYH1_9PLAT</name>
<protein>
    <submittedName>
        <fullName evidence="2">Uncharacterized protein</fullName>
    </submittedName>
</protein>
<dbReference type="AlphaFoldDB" id="A0ABD2PYH1"/>
<dbReference type="EMBL" id="JBJKFK010002185">
    <property type="protein sequence ID" value="KAL3311501.1"/>
    <property type="molecule type" value="Genomic_DNA"/>
</dbReference>
<gene>
    <name evidence="2" type="ORF">Ciccas_009917</name>
</gene>
<accession>A0ABD2PYH1</accession>
<dbReference type="Proteomes" id="UP001626550">
    <property type="component" value="Unassembled WGS sequence"/>
</dbReference>
<organism evidence="2 3">
    <name type="scientific">Cichlidogyrus casuarinus</name>
    <dbReference type="NCBI Taxonomy" id="1844966"/>
    <lineage>
        <taxon>Eukaryota</taxon>
        <taxon>Metazoa</taxon>
        <taxon>Spiralia</taxon>
        <taxon>Lophotrochozoa</taxon>
        <taxon>Platyhelminthes</taxon>
        <taxon>Monogenea</taxon>
        <taxon>Monopisthocotylea</taxon>
        <taxon>Dactylogyridea</taxon>
        <taxon>Ancyrocephalidae</taxon>
        <taxon>Cichlidogyrus</taxon>
    </lineage>
</organism>
<keyword evidence="3" id="KW-1185">Reference proteome</keyword>
<sequence length="81" mass="9294">MLLSGNQKKESEFENVLKTMLFQQAQQQSMFWANLMMKSLDLNVPMSGNFTFPAPDVRNQPQIQPAGNRVDTPHNNQSQLR</sequence>